<organism evidence="7 8">
    <name type="scientific">Cryptosporangium minutisporangium</name>
    <dbReference type="NCBI Taxonomy" id="113569"/>
    <lineage>
        <taxon>Bacteria</taxon>
        <taxon>Bacillati</taxon>
        <taxon>Actinomycetota</taxon>
        <taxon>Actinomycetes</taxon>
        <taxon>Cryptosporangiales</taxon>
        <taxon>Cryptosporangiaceae</taxon>
        <taxon>Cryptosporangium</taxon>
    </lineage>
</organism>
<keyword evidence="5" id="KW-0804">Transcription</keyword>
<feature type="domain" description="HTH gntR-type" evidence="6">
    <location>
        <begin position="25"/>
        <end position="93"/>
    </location>
</feature>
<dbReference type="PROSITE" id="PS50949">
    <property type="entry name" value="HTH_GNTR"/>
    <property type="match status" value="1"/>
</dbReference>
<dbReference type="InterPro" id="IPR004839">
    <property type="entry name" value="Aminotransferase_I/II_large"/>
</dbReference>
<dbReference type="EMBL" id="BAAAYN010000012">
    <property type="protein sequence ID" value="GAA3385704.1"/>
    <property type="molecule type" value="Genomic_DNA"/>
</dbReference>
<evidence type="ECO:0000256" key="5">
    <source>
        <dbReference type="ARBA" id="ARBA00023163"/>
    </source>
</evidence>
<dbReference type="CDD" id="cd07377">
    <property type="entry name" value="WHTH_GntR"/>
    <property type="match status" value="1"/>
</dbReference>
<evidence type="ECO:0000313" key="7">
    <source>
        <dbReference type="EMBL" id="GAA3385704.1"/>
    </source>
</evidence>
<dbReference type="InterPro" id="IPR036388">
    <property type="entry name" value="WH-like_DNA-bd_sf"/>
</dbReference>
<dbReference type="InterPro" id="IPR036390">
    <property type="entry name" value="WH_DNA-bd_sf"/>
</dbReference>
<accession>A0ABP6SU82</accession>
<dbReference type="GO" id="GO:0008483">
    <property type="term" value="F:transaminase activity"/>
    <property type="evidence" value="ECO:0007669"/>
    <property type="project" value="UniProtKB-KW"/>
</dbReference>
<dbReference type="InterPro" id="IPR051446">
    <property type="entry name" value="HTH_trans_reg/aminotransferase"/>
</dbReference>
<gene>
    <name evidence="7" type="ORF">GCM10020369_20260</name>
</gene>
<reference evidence="8" key="1">
    <citation type="journal article" date="2019" name="Int. J. Syst. Evol. Microbiol.">
        <title>The Global Catalogue of Microorganisms (GCM) 10K type strain sequencing project: providing services to taxonomists for standard genome sequencing and annotation.</title>
        <authorList>
            <consortium name="The Broad Institute Genomics Platform"/>
            <consortium name="The Broad Institute Genome Sequencing Center for Infectious Disease"/>
            <person name="Wu L."/>
            <person name="Ma J."/>
        </authorList>
    </citation>
    <scope>NUCLEOTIDE SEQUENCE [LARGE SCALE GENOMIC DNA]</scope>
    <source>
        <strain evidence="8">JCM 9458</strain>
    </source>
</reference>
<dbReference type="InterPro" id="IPR000524">
    <property type="entry name" value="Tscrpt_reg_HTH_GntR"/>
</dbReference>
<dbReference type="PANTHER" id="PTHR46577:SF1">
    <property type="entry name" value="HTH-TYPE TRANSCRIPTIONAL REGULATORY PROTEIN GABR"/>
    <property type="match status" value="1"/>
</dbReference>
<evidence type="ECO:0000256" key="4">
    <source>
        <dbReference type="ARBA" id="ARBA00023125"/>
    </source>
</evidence>
<dbReference type="RefSeq" id="WP_345727759.1">
    <property type="nucleotide sequence ID" value="NZ_BAAAYN010000012.1"/>
</dbReference>
<dbReference type="PANTHER" id="PTHR46577">
    <property type="entry name" value="HTH-TYPE TRANSCRIPTIONAL REGULATORY PROTEIN GABR"/>
    <property type="match status" value="1"/>
</dbReference>
<keyword evidence="4" id="KW-0238">DNA-binding</keyword>
<protein>
    <submittedName>
        <fullName evidence="7">PLP-dependent aminotransferase family protein</fullName>
    </submittedName>
</protein>
<evidence type="ECO:0000259" key="6">
    <source>
        <dbReference type="PROSITE" id="PS50949"/>
    </source>
</evidence>
<keyword evidence="7" id="KW-0032">Aminotransferase</keyword>
<dbReference type="InterPro" id="IPR015424">
    <property type="entry name" value="PyrdxlP-dep_Trfase"/>
</dbReference>
<keyword evidence="2" id="KW-0663">Pyridoxal phosphate</keyword>
<keyword evidence="7" id="KW-0808">Transferase</keyword>
<dbReference type="CDD" id="cd00609">
    <property type="entry name" value="AAT_like"/>
    <property type="match status" value="1"/>
</dbReference>
<proteinExistence type="inferred from homology"/>
<comment type="similarity">
    <text evidence="1">In the C-terminal section; belongs to the class-I pyridoxal-phosphate-dependent aminotransferase family.</text>
</comment>
<dbReference type="InterPro" id="IPR015421">
    <property type="entry name" value="PyrdxlP-dep_Trfase_major"/>
</dbReference>
<dbReference type="Pfam" id="PF00392">
    <property type="entry name" value="GntR"/>
    <property type="match status" value="1"/>
</dbReference>
<name>A0ABP6SU82_9ACTN</name>
<dbReference type="SMART" id="SM00345">
    <property type="entry name" value="HTH_GNTR"/>
    <property type="match status" value="1"/>
</dbReference>
<dbReference type="Gene3D" id="3.40.640.10">
    <property type="entry name" value="Type I PLP-dependent aspartate aminotransferase-like (Major domain)"/>
    <property type="match status" value="1"/>
</dbReference>
<dbReference type="Proteomes" id="UP001501676">
    <property type="component" value="Unassembled WGS sequence"/>
</dbReference>
<dbReference type="Gene3D" id="1.10.10.10">
    <property type="entry name" value="Winged helix-like DNA-binding domain superfamily/Winged helix DNA-binding domain"/>
    <property type="match status" value="1"/>
</dbReference>
<keyword evidence="8" id="KW-1185">Reference proteome</keyword>
<sequence length="477" mass="51155">MNTDRRVNGLHLVRLLGDWRSGAVPTAYAGLASRLRLLILDGRVPLHTRVPAERELADALGVSRTTVAAAYERLREDGFLHSRRGAGTWTDLPSTGVSAAGPVATLVDDDDLIDLAHAAPPAPAEWLHAAAECAITQLTRYLPTHGYDPLGLSALRSAVADRYTARGATTTPDQVLVTAGAQHAFALTLRALASPGDRIVVEHPTYPNALEAVRRAGCRPVPVPFGPDGWDLEMLAATIRHTAPRLAYLVPDFQNPTGFCMSAEDRASLVALAARTGTTLVIDETVAELWLDRPTPPPVSSELVVTTGSASKMFWGGLRVGWLRASPTMVRRLGAARASMDLASPILEQLIATDLVPRTVEIAEDRREWLRSSRARMHERLALRLPSWKPNAPTGGLGFWVDLGAPIASALAISAERHGVALAAGPRFGLDGAFERFVRLPYTLDAEALDLAVDRLAAAYLALGGEVLDDLPLRGVT</sequence>
<dbReference type="SUPFAM" id="SSF46785">
    <property type="entry name" value="Winged helix' DNA-binding domain"/>
    <property type="match status" value="1"/>
</dbReference>
<dbReference type="SUPFAM" id="SSF53383">
    <property type="entry name" value="PLP-dependent transferases"/>
    <property type="match status" value="1"/>
</dbReference>
<dbReference type="Pfam" id="PF00155">
    <property type="entry name" value="Aminotran_1_2"/>
    <property type="match status" value="1"/>
</dbReference>
<comment type="caution">
    <text evidence="7">The sequence shown here is derived from an EMBL/GenBank/DDBJ whole genome shotgun (WGS) entry which is preliminary data.</text>
</comment>
<evidence type="ECO:0000256" key="2">
    <source>
        <dbReference type="ARBA" id="ARBA00022898"/>
    </source>
</evidence>
<keyword evidence="3" id="KW-0805">Transcription regulation</keyword>
<dbReference type="PRINTS" id="PR00035">
    <property type="entry name" value="HTHGNTR"/>
</dbReference>
<evidence type="ECO:0000256" key="3">
    <source>
        <dbReference type="ARBA" id="ARBA00023015"/>
    </source>
</evidence>
<evidence type="ECO:0000313" key="8">
    <source>
        <dbReference type="Proteomes" id="UP001501676"/>
    </source>
</evidence>
<evidence type="ECO:0000256" key="1">
    <source>
        <dbReference type="ARBA" id="ARBA00005384"/>
    </source>
</evidence>